<dbReference type="Pfam" id="PF10237">
    <property type="entry name" value="N6-adenineMlase"/>
    <property type="match status" value="1"/>
</dbReference>
<proteinExistence type="predicted"/>
<sequence length="182" mass="20424">MFYLPVKQQHLSQFWYTTETSLRLAREALSVAGPAGRIACISIPSVYFKLKDLQKFTRPDVSLLLLEFDRRFLTTAGNDFVFYDYNKPLTLPAGLACHSYDVVLADPPYLNEDCLTKMAQTVQLLAKDKIIICTGSLLESKCKEILGLTPSTFVPLHASKLGNAFSCFTNFTLTLDEKMPDP</sequence>
<comment type="subcellular location">
    <subcellularLocation>
        <location evidence="1">Cytoplasm</location>
    </subcellularLocation>
</comment>
<protein>
    <submittedName>
        <fullName evidence="6">EEF1A lysine methyltransferase 1</fullName>
    </submittedName>
</protein>
<evidence type="ECO:0000256" key="1">
    <source>
        <dbReference type="ARBA" id="ARBA00004496"/>
    </source>
</evidence>
<evidence type="ECO:0000256" key="4">
    <source>
        <dbReference type="ARBA" id="ARBA00022679"/>
    </source>
</evidence>
<dbReference type="InterPro" id="IPR002052">
    <property type="entry name" value="DNA_methylase_N6_adenine_CS"/>
</dbReference>
<dbReference type="GO" id="GO:0003676">
    <property type="term" value="F:nucleic acid binding"/>
    <property type="evidence" value="ECO:0007669"/>
    <property type="project" value="InterPro"/>
</dbReference>
<dbReference type="InterPro" id="IPR019369">
    <property type="entry name" value="Efm5/EEF1AKMT1"/>
</dbReference>
<keyword evidence="3" id="KW-0489">Methyltransferase</keyword>
<accession>A0A8C4Q4I7</accession>
<reference evidence="6" key="2">
    <citation type="submission" date="2025-09" db="UniProtKB">
        <authorList>
            <consortium name="Ensembl"/>
        </authorList>
    </citation>
    <scope>IDENTIFICATION</scope>
</reference>
<keyword evidence="4" id="KW-0808">Transferase</keyword>
<evidence type="ECO:0000256" key="2">
    <source>
        <dbReference type="ARBA" id="ARBA00022490"/>
    </source>
</evidence>
<dbReference type="GO" id="GO:0032259">
    <property type="term" value="P:methylation"/>
    <property type="evidence" value="ECO:0007669"/>
    <property type="project" value="UniProtKB-KW"/>
</dbReference>
<evidence type="ECO:0000313" key="7">
    <source>
        <dbReference type="Proteomes" id="UP000694388"/>
    </source>
</evidence>
<dbReference type="GeneTree" id="ENSGT00390000016366"/>
<name>A0A8C4Q4I7_EPTBU</name>
<evidence type="ECO:0000256" key="5">
    <source>
        <dbReference type="ARBA" id="ARBA00049497"/>
    </source>
</evidence>
<dbReference type="OMA" id="TIYIFEY"/>
<dbReference type="AlphaFoldDB" id="A0A8C4Q4I7"/>
<evidence type="ECO:0000256" key="3">
    <source>
        <dbReference type="ARBA" id="ARBA00022603"/>
    </source>
</evidence>
<dbReference type="PROSITE" id="PS00092">
    <property type="entry name" value="N6_MTASE"/>
    <property type="match status" value="1"/>
</dbReference>
<dbReference type="GO" id="GO:0005737">
    <property type="term" value="C:cytoplasm"/>
    <property type="evidence" value="ECO:0007669"/>
    <property type="project" value="UniProtKB-SubCell"/>
</dbReference>
<dbReference type="PANTHER" id="PTHR13200:SF0">
    <property type="entry name" value="EEF1A LYSINE METHYLTRANSFERASE 1"/>
    <property type="match status" value="1"/>
</dbReference>
<evidence type="ECO:0000313" key="6">
    <source>
        <dbReference type="Ensembl" id="ENSEBUP00000009780.1"/>
    </source>
</evidence>
<organism evidence="6 7">
    <name type="scientific">Eptatretus burgeri</name>
    <name type="common">Inshore hagfish</name>
    <dbReference type="NCBI Taxonomy" id="7764"/>
    <lineage>
        <taxon>Eukaryota</taxon>
        <taxon>Metazoa</taxon>
        <taxon>Chordata</taxon>
        <taxon>Craniata</taxon>
        <taxon>Vertebrata</taxon>
        <taxon>Cyclostomata</taxon>
        <taxon>Myxini</taxon>
        <taxon>Myxiniformes</taxon>
        <taxon>Myxinidae</taxon>
        <taxon>Eptatretinae</taxon>
        <taxon>Eptatretus</taxon>
    </lineage>
</organism>
<dbReference type="PANTHER" id="PTHR13200">
    <property type="entry name" value="EEF1A LYSINE METHYLTRANSFERASE 1"/>
    <property type="match status" value="1"/>
</dbReference>
<dbReference type="GO" id="GO:0016279">
    <property type="term" value="F:protein-lysine N-methyltransferase activity"/>
    <property type="evidence" value="ECO:0007669"/>
    <property type="project" value="InterPro"/>
</dbReference>
<keyword evidence="7" id="KW-1185">Reference proteome</keyword>
<reference evidence="6" key="1">
    <citation type="submission" date="2025-08" db="UniProtKB">
        <authorList>
            <consortium name="Ensembl"/>
        </authorList>
    </citation>
    <scope>IDENTIFICATION</scope>
</reference>
<comment type="catalytic activity">
    <reaction evidence="5">
        <text>L-lysyl-[protein] + 3 S-adenosyl-L-methionine = N(6),N(6),N(6)-trimethyl-L-lysyl-[protein] + 3 S-adenosyl-L-homocysteine + 3 H(+)</text>
        <dbReference type="Rhea" id="RHEA:54192"/>
        <dbReference type="Rhea" id="RHEA-COMP:9752"/>
        <dbReference type="Rhea" id="RHEA-COMP:13826"/>
        <dbReference type="ChEBI" id="CHEBI:15378"/>
        <dbReference type="ChEBI" id="CHEBI:29969"/>
        <dbReference type="ChEBI" id="CHEBI:57856"/>
        <dbReference type="ChEBI" id="CHEBI:59789"/>
        <dbReference type="ChEBI" id="CHEBI:61961"/>
    </reaction>
    <physiologicalReaction direction="left-to-right" evidence="5">
        <dbReference type="Rhea" id="RHEA:54193"/>
    </physiologicalReaction>
</comment>
<keyword evidence="2" id="KW-0963">Cytoplasm</keyword>
<dbReference type="InterPro" id="IPR041370">
    <property type="entry name" value="Mlase_EEF1AKMT1/ZCCHC4"/>
</dbReference>
<dbReference type="Ensembl" id="ENSEBUT00000010311.1">
    <property type="protein sequence ID" value="ENSEBUP00000009780.1"/>
    <property type="gene ID" value="ENSEBUG00000006287.1"/>
</dbReference>
<dbReference type="Proteomes" id="UP000694388">
    <property type="component" value="Unplaced"/>
</dbReference>